<dbReference type="PROSITE" id="PS50112">
    <property type="entry name" value="PAS"/>
    <property type="match status" value="1"/>
</dbReference>
<dbReference type="Pfam" id="PF00512">
    <property type="entry name" value="HisKA"/>
    <property type="match status" value="1"/>
</dbReference>
<feature type="region of interest" description="Disordered" evidence="7">
    <location>
        <begin position="585"/>
        <end position="638"/>
    </location>
</feature>
<protein>
    <recommendedName>
        <fullName evidence="2">histidine kinase</fullName>
        <ecNumber evidence="2">2.7.13.3</ecNumber>
    </recommendedName>
</protein>
<dbReference type="SUPFAM" id="SSF47384">
    <property type="entry name" value="Homodimeric domain of signal transducing histidine kinase"/>
    <property type="match status" value="1"/>
</dbReference>
<dbReference type="InterPro" id="IPR036097">
    <property type="entry name" value="HisK_dim/P_sf"/>
</dbReference>
<dbReference type="InterPro" id="IPR000014">
    <property type="entry name" value="PAS"/>
</dbReference>
<feature type="transmembrane region" description="Helical" evidence="8">
    <location>
        <begin position="41"/>
        <end position="73"/>
    </location>
</feature>
<dbReference type="SUPFAM" id="SSF55874">
    <property type="entry name" value="ATPase domain of HSP90 chaperone/DNA topoisomerase II/histidine kinase"/>
    <property type="match status" value="1"/>
</dbReference>
<dbReference type="InterPro" id="IPR035965">
    <property type="entry name" value="PAS-like_dom_sf"/>
</dbReference>
<organism evidence="11 12">
    <name type="scientific">Stappia taiwanensis</name>
    <dbReference type="NCBI Taxonomy" id="992267"/>
    <lineage>
        <taxon>Bacteria</taxon>
        <taxon>Pseudomonadati</taxon>
        <taxon>Pseudomonadota</taxon>
        <taxon>Alphaproteobacteria</taxon>
        <taxon>Hyphomicrobiales</taxon>
        <taxon>Stappiaceae</taxon>
        <taxon>Stappia</taxon>
    </lineage>
</organism>
<dbReference type="Gene3D" id="3.30.565.10">
    <property type="entry name" value="Histidine kinase-like ATPase, C-terminal domain"/>
    <property type="match status" value="1"/>
</dbReference>
<evidence type="ECO:0000259" key="9">
    <source>
        <dbReference type="PROSITE" id="PS50109"/>
    </source>
</evidence>
<reference evidence="11 12" key="1">
    <citation type="submission" date="2020-07" db="EMBL/GenBank/DDBJ databases">
        <authorList>
            <person name="Li M."/>
        </authorList>
    </citation>
    <scope>NUCLEOTIDE SEQUENCE [LARGE SCALE GENOMIC DNA]</scope>
    <source>
        <strain evidence="11 12">DSM 23284</strain>
    </source>
</reference>
<evidence type="ECO:0000256" key="1">
    <source>
        <dbReference type="ARBA" id="ARBA00000085"/>
    </source>
</evidence>
<evidence type="ECO:0000256" key="2">
    <source>
        <dbReference type="ARBA" id="ARBA00012438"/>
    </source>
</evidence>
<dbReference type="InterPro" id="IPR003594">
    <property type="entry name" value="HATPase_dom"/>
</dbReference>
<keyword evidence="5 11" id="KW-0418">Kinase</keyword>
<dbReference type="PANTHER" id="PTHR43047">
    <property type="entry name" value="TWO-COMPONENT HISTIDINE PROTEIN KINASE"/>
    <property type="match status" value="1"/>
</dbReference>
<dbReference type="Gene3D" id="1.10.287.130">
    <property type="match status" value="1"/>
</dbReference>
<dbReference type="EC" id="2.7.13.3" evidence="2"/>
<dbReference type="Proteomes" id="UP000559404">
    <property type="component" value="Unassembled WGS sequence"/>
</dbReference>
<dbReference type="PRINTS" id="PR00344">
    <property type="entry name" value="BCTRLSENSOR"/>
</dbReference>
<evidence type="ECO:0000313" key="11">
    <source>
        <dbReference type="EMBL" id="MBA4610903.1"/>
    </source>
</evidence>
<dbReference type="PANTHER" id="PTHR43047:SF72">
    <property type="entry name" value="OSMOSENSING HISTIDINE PROTEIN KINASE SLN1"/>
    <property type="match status" value="1"/>
</dbReference>
<comment type="caution">
    <text evidence="11">The sequence shown here is derived from an EMBL/GenBank/DDBJ whole genome shotgun (WGS) entry which is preliminary data.</text>
</comment>
<comment type="catalytic activity">
    <reaction evidence="1">
        <text>ATP + protein L-histidine = ADP + protein N-phospho-L-histidine.</text>
        <dbReference type="EC" id="2.7.13.3"/>
    </reaction>
</comment>
<dbReference type="SMART" id="SM00388">
    <property type="entry name" value="HisKA"/>
    <property type="match status" value="1"/>
</dbReference>
<keyword evidence="4" id="KW-0808">Transferase</keyword>
<feature type="domain" description="PAS" evidence="10">
    <location>
        <begin position="207"/>
        <end position="277"/>
    </location>
</feature>
<keyword evidence="8" id="KW-0812">Transmembrane</keyword>
<keyword evidence="6" id="KW-0902">Two-component regulatory system</keyword>
<dbReference type="Gene3D" id="3.30.450.20">
    <property type="entry name" value="PAS domain"/>
    <property type="match status" value="1"/>
</dbReference>
<dbReference type="GO" id="GO:0005886">
    <property type="term" value="C:plasma membrane"/>
    <property type="evidence" value="ECO:0007669"/>
    <property type="project" value="TreeGrafter"/>
</dbReference>
<gene>
    <name evidence="11" type="ORF">H1W37_04520</name>
</gene>
<dbReference type="EMBL" id="JACEON010000003">
    <property type="protein sequence ID" value="MBA4610903.1"/>
    <property type="molecule type" value="Genomic_DNA"/>
</dbReference>
<feature type="compositionally biased region" description="Polar residues" evidence="7">
    <location>
        <begin position="625"/>
        <end position="638"/>
    </location>
</feature>
<dbReference type="InterPro" id="IPR036890">
    <property type="entry name" value="HATPase_C_sf"/>
</dbReference>
<dbReference type="GO" id="GO:0000155">
    <property type="term" value="F:phosphorelay sensor kinase activity"/>
    <property type="evidence" value="ECO:0007669"/>
    <property type="project" value="InterPro"/>
</dbReference>
<evidence type="ECO:0000256" key="5">
    <source>
        <dbReference type="ARBA" id="ARBA00022777"/>
    </source>
</evidence>
<dbReference type="CDD" id="cd00082">
    <property type="entry name" value="HisKA"/>
    <property type="match status" value="1"/>
</dbReference>
<reference evidence="11 12" key="2">
    <citation type="submission" date="2020-08" db="EMBL/GenBank/DDBJ databases">
        <title>Stappia taiwanensis sp. nov., isolated from a coastal thermal spring.</title>
        <authorList>
            <person name="Kampfer P."/>
        </authorList>
    </citation>
    <scope>NUCLEOTIDE SEQUENCE [LARGE SCALE GENOMIC DNA]</scope>
    <source>
        <strain evidence="11 12">DSM 23284</strain>
    </source>
</reference>
<dbReference type="FunFam" id="1.10.287.130:FF:000001">
    <property type="entry name" value="Two-component sensor histidine kinase"/>
    <property type="match status" value="1"/>
</dbReference>
<dbReference type="SMART" id="SM00387">
    <property type="entry name" value="HATPase_c"/>
    <property type="match status" value="1"/>
</dbReference>
<dbReference type="GO" id="GO:0009927">
    <property type="term" value="F:histidine phosphotransfer kinase activity"/>
    <property type="evidence" value="ECO:0007669"/>
    <property type="project" value="TreeGrafter"/>
</dbReference>
<proteinExistence type="predicted"/>
<dbReference type="PROSITE" id="PS50109">
    <property type="entry name" value="HIS_KIN"/>
    <property type="match status" value="1"/>
</dbReference>
<dbReference type="CDD" id="cd00130">
    <property type="entry name" value="PAS"/>
    <property type="match status" value="1"/>
</dbReference>
<dbReference type="InterPro" id="IPR005467">
    <property type="entry name" value="His_kinase_dom"/>
</dbReference>
<keyword evidence="8" id="KW-1133">Transmembrane helix</keyword>
<feature type="compositionally biased region" description="Basic and acidic residues" evidence="7">
    <location>
        <begin position="603"/>
        <end position="623"/>
    </location>
</feature>
<dbReference type="SMART" id="SM00091">
    <property type="entry name" value="PAS"/>
    <property type="match status" value="1"/>
</dbReference>
<evidence type="ECO:0000256" key="7">
    <source>
        <dbReference type="SAM" id="MobiDB-lite"/>
    </source>
</evidence>
<dbReference type="AlphaFoldDB" id="A0A838XVA0"/>
<evidence type="ECO:0000313" key="12">
    <source>
        <dbReference type="Proteomes" id="UP000559404"/>
    </source>
</evidence>
<feature type="transmembrane region" description="Helical" evidence="8">
    <location>
        <begin position="93"/>
        <end position="124"/>
    </location>
</feature>
<dbReference type="Pfam" id="PF02518">
    <property type="entry name" value="HATPase_c"/>
    <property type="match status" value="1"/>
</dbReference>
<dbReference type="RefSeq" id="WP_181759096.1">
    <property type="nucleotide sequence ID" value="NZ_BMCR01000004.1"/>
</dbReference>
<keyword evidence="3" id="KW-0597">Phosphoprotein</keyword>
<evidence type="ECO:0000259" key="10">
    <source>
        <dbReference type="PROSITE" id="PS50112"/>
    </source>
</evidence>
<dbReference type="InterPro" id="IPR004358">
    <property type="entry name" value="Sig_transdc_His_kin-like_C"/>
</dbReference>
<feature type="transmembrane region" description="Helical" evidence="8">
    <location>
        <begin position="136"/>
        <end position="156"/>
    </location>
</feature>
<evidence type="ECO:0000256" key="6">
    <source>
        <dbReference type="ARBA" id="ARBA00023012"/>
    </source>
</evidence>
<evidence type="ECO:0000256" key="8">
    <source>
        <dbReference type="SAM" id="Phobius"/>
    </source>
</evidence>
<sequence length="638" mass="67564">MMPELREALGPVSRYVDALVHPSAADARAFHRHRTFIRDHLACGMLALALLPLMLALGGAVTLFFTLILAWLITHLPLAMYVSRTGAHDRAQVMSATLFAGLFTALAGLTGGLASPLLPFVILAPVEAAFAGSRKAIAATTGLVGGLVALLAGLGGQGLVGPLSAAPIAGWLPVETVGGGLALLYAAMLAVRFQADARHQATLLRREEEKYGLVAASVADAISVHDSAGKVLFATPPARGIIGAARADILGDGLFQRIHVADRPAYLKALSDTLSDGETRVLELRVRRGEARPGETGMAEYGWLELVCRRKKAAEEGPEGGRIVCVLRDISRRKQAEEELTAARAEAESANQAKSRFLATVSHELRTPLNAIIGFSDLMRKLPETAADPERVREYAGLIHQSGDHLLQVVNDMLDMTRIETGQAQTIAEPFDIRSCLDGCRRMMEPQAQKAGVRLSCDVPLAIGSFTADARACRQIALNLISNALKFTPSGGRAVIFARLEGEGLAFGLRDTGSGIAPEDTQRVQLPFVQASSGTARTHEGSGLGLAVVKGLAELQGGRMTLESRLGEGTTVTVYLPRRAATGEQAAAVPSRADTDAAVSHVPRGERSEDLPGDRKTGKDVARETGTNANHTALQKIA</sequence>
<evidence type="ECO:0000256" key="4">
    <source>
        <dbReference type="ARBA" id="ARBA00022679"/>
    </source>
</evidence>
<dbReference type="CDD" id="cd16922">
    <property type="entry name" value="HATPase_EvgS-ArcB-TorS-like"/>
    <property type="match status" value="1"/>
</dbReference>
<accession>A0A838XVA0</accession>
<dbReference type="NCBIfam" id="TIGR00229">
    <property type="entry name" value="sensory_box"/>
    <property type="match status" value="1"/>
</dbReference>
<dbReference type="InterPro" id="IPR003661">
    <property type="entry name" value="HisK_dim/P_dom"/>
</dbReference>
<dbReference type="SUPFAM" id="SSF55785">
    <property type="entry name" value="PYP-like sensor domain (PAS domain)"/>
    <property type="match status" value="1"/>
</dbReference>
<feature type="domain" description="Histidine kinase" evidence="9">
    <location>
        <begin position="360"/>
        <end position="580"/>
    </location>
</feature>
<keyword evidence="12" id="KW-1185">Reference proteome</keyword>
<feature type="transmembrane region" description="Helical" evidence="8">
    <location>
        <begin position="168"/>
        <end position="191"/>
    </location>
</feature>
<evidence type="ECO:0000256" key="3">
    <source>
        <dbReference type="ARBA" id="ARBA00022553"/>
    </source>
</evidence>
<keyword evidence="8" id="KW-0472">Membrane</keyword>
<name>A0A838XVA0_9HYPH</name>